<evidence type="ECO:0000259" key="2">
    <source>
        <dbReference type="Pfam" id="PF04167"/>
    </source>
</evidence>
<evidence type="ECO:0000313" key="4">
    <source>
        <dbReference type="Proteomes" id="UP000199103"/>
    </source>
</evidence>
<dbReference type="Gene3D" id="2.40.380.10">
    <property type="entry name" value="FomD-like"/>
    <property type="match status" value="1"/>
</dbReference>
<dbReference type="InterPro" id="IPR007295">
    <property type="entry name" value="DUF402"/>
</dbReference>
<keyword evidence="4" id="KW-1185">Reference proteome</keyword>
<dbReference type="Pfam" id="PF04167">
    <property type="entry name" value="DUF402"/>
    <property type="match status" value="1"/>
</dbReference>
<feature type="domain" description="DUF402" evidence="2">
    <location>
        <begin position="102"/>
        <end position="208"/>
    </location>
</feature>
<dbReference type="PANTHER" id="PTHR39159:SF1">
    <property type="entry name" value="UPF0374 PROTEIN YGAC"/>
    <property type="match status" value="1"/>
</dbReference>
<evidence type="ECO:0000313" key="3">
    <source>
        <dbReference type="EMBL" id="SDS75738.1"/>
    </source>
</evidence>
<sequence length="253" mass="28671">MVRCAIHRSLRSEEPVELWDRDAMELPVVAVGSTVIAEDRWHDQLWAAVPQRVVSSSSDELISYVPTGAVATRASSRGLPGTAELSRDERKLLALRSRQARVVETREGPDKLFFYRADRWSRINLGWDHTTGAFLGWYVNFEYPARPTATGVHTMDLVLDIWVNPDRTWEWKDRSDYLEVLRDGTLDPGIDGELRTETARVLQEISDRSGPFAEQWLTFRPDEHWACPTLPPSFAWGGAGWSLPAGPRLDPST</sequence>
<reference evidence="3 4" key="1">
    <citation type="submission" date="2016-10" db="EMBL/GenBank/DDBJ databases">
        <authorList>
            <person name="de Groot N.N."/>
        </authorList>
    </citation>
    <scope>NUCLEOTIDE SEQUENCE [LARGE SCALE GENOMIC DNA]</scope>
    <source>
        <strain evidence="3 4">DSM 21800</strain>
    </source>
</reference>
<organism evidence="3 4">
    <name type="scientific">Microlunatus soli</name>
    <dbReference type="NCBI Taxonomy" id="630515"/>
    <lineage>
        <taxon>Bacteria</taxon>
        <taxon>Bacillati</taxon>
        <taxon>Actinomycetota</taxon>
        <taxon>Actinomycetes</taxon>
        <taxon>Propionibacteriales</taxon>
        <taxon>Propionibacteriaceae</taxon>
        <taxon>Microlunatus</taxon>
    </lineage>
</organism>
<dbReference type="AlphaFoldDB" id="A0A1H1UT19"/>
<accession>A0A1H1UT19</accession>
<proteinExistence type="predicted"/>
<dbReference type="EMBL" id="LT629772">
    <property type="protein sequence ID" value="SDS75738.1"/>
    <property type="molecule type" value="Genomic_DNA"/>
</dbReference>
<dbReference type="GO" id="GO:0016787">
    <property type="term" value="F:hydrolase activity"/>
    <property type="evidence" value="ECO:0007669"/>
    <property type="project" value="UniProtKB-KW"/>
</dbReference>
<dbReference type="InterPro" id="IPR035930">
    <property type="entry name" value="FomD-like_sf"/>
</dbReference>
<dbReference type="InterPro" id="IPR050212">
    <property type="entry name" value="Ntdp-like"/>
</dbReference>
<dbReference type="STRING" id="630515.SAMN04489812_2925"/>
<protein>
    <recommendedName>
        <fullName evidence="2">DUF402 domain-containing protein</fullName>
    </recommendedName>
</protein>
<evidence type="ECO:0000256" key="1">
    <source>
        <dbReference type="ARBA" id="ARBA00022801"/>
    </source>
</evidence>
<dbReference type="Proteomes" id="UP000199103">
    <property type="component" value="Chromosome I"/>
</dbReference>
<dbReference type="SUPFAM" id="SSF159234">
    <property type="entry name" value="FomD-like"/>
    <property type="match status" value="1"/>
</dbReference>
<keyword evidence="1" id="KW-0378">Hydrolase</keyword>
<gene>
    <name evidence="3" type="ORF">SAMN04489812_2925</name>
</gene>
<dbReference type="PANTHER" id="PTHR39159">
    <property type="match status" value="1"/>
</dbReference>
<name>A0A1H1UT19_9ACTN</name>